<keyword evidence="2 6" id="KW-0560">Oxidoreductase</keyword>
<feature type="domain" description="Peptide methionine sulphoxide reductase MsrA" evidence="5">
    <location>
        <begin position="8"/>
        <end position="144"/>
    </location>
</feature>
<dbReference type="Pfam" id="PF01625">
    <property type="entry name" value="PMSR"/>
    <property type="match status" value="1"/>
</dbReference>
<evidence type="ECO:0000259" key="5">
    <source>
        <dbReference type="Pfam" id="PF01625"/>
    </source>
</evidence>
<dbReference type="InterPro" id="IPR036509">
    <property type="entry name" value="Met_Sox_Rdtase_MsrA_sf"/>
</dbReference>
<dbReference type="InterPro" id="IPR002569">
    <property type="entry name" value="Met_Sox_Rdtase_MsrA_dom"/>
</dbReference>
<keyword evidence="7" id="KW-1185">Reference proteome</keyword>
<evidence type="ECO:0000256" key="1">
    <source>
        <dbReference type="ARBA" id="ARBA00012502"/>
    </source>
</evidence>
<dbReference type="SUPFAM" id="SSF55068">
    <property type="entry name" value="Peptide methionine sulfoxide reductase"/>
    <property type="match status" value="1"/>
</dbReference>
<comment type="catalytic activity">
    <reaction evidence="3">
        <text>L-methionyl-[protein] + [thioredoxin]-disulfide + H2O = L-methionyl-(S)-S-oxide-[protein] + [thioredoxin]-dithiol</text>
        <dbReference type="Rhea" id="RHEA:14217"/>
        <dbReference type="Rhea" id="RHEA-COMP:10698"/>
        <dbReference type="Rhea" id="RHEA-COMP:10700"/>
        <dbReference type="Rhea" id="RHEA-COMP:12313"/>
        <dbReference type="Rhea" id="RHEA-COMP:12315"/>
        <dbReference type="ChEBI" id="CHEBI:15377"/>
        <dbReference type="ChEBI" id="CHEBI:16044"/>
        <dbReference type="ChEBI" id="CHEBI:29950"/>
        <dbReference type="ChEBI" id="CHEBI:44120"/>
        <dbReference type="ChEBI" id="CHEBI:50058"/>
        <dbReference type="EC" id="1.8.4.11"/>
    </reaction>
</comment>
<dbReference type="PANTHER" id="PTHR43774:SF1">
    <property type="entry name" value="PEPTIDE METHIONINE SULFOXIDE REDUCTASE MSRA 2"/>
    <property type="match status" value="1"/>
</dbReference>
<dbReference type="PATRIC" id="fig|1347342.6.peg.3045"/>
<comment type="catalytic activity">
    <reaction evidence="4">
        <text>[thioredoxin]-disulfide + L-methionine + H2O = L-methionine (S)-S-oxide + [thioredoxin]-dithiol</text>
        <dbReference type="Rhea" id="RHEA:19993"/>
        <dbReference type="Rhea" id="RHEA-COMP:10698"/>
        <dbReference type="Rhea" id="RHEA-COMP:10700"/>
        <dbReference type="ChEBI" id="CHEBI:15377"/>
        <dbReference type="ChEBI" id="CHEBI:29950"/>
        <dbReference type="ChEBI" id="CHEBI:50058"/>
        <dbReference type="ChEBI" id="CHEBI:57844"/>
        <dbReference type="ChEBI" id="CHEBI:58772"/>
        <dbReference type="EC" id="1.8.4.11"/>
    </reaction>
</comment>
<evidence type="ECO:0000313" key="6">
    <source>
        <dbReference type="EMBL" id="CDF80738.1"/>
    </source>
</evidence>
<proteinExistence type="predicted"/>
<evidence type="ECO:0000256" key="4">
    <source>
        <dbReference type="ARBA" id="ARBA00048782"/>
    </source>
</evidence>
<reference evidence="6 7" key="1">
    <citation type="journal article" date="2013" name="Appl. Environ. Microbiol.">
        <title>The genome of the alga-associated marine flavobacterium Formosa agariphila KMM 3901T reveals a broad potential for degradation of algal polysaccharides.</title>
        <authorList>
            <person name="Mann A.J."/>
            <person name="Hahnke R.L."/>
            <person name="Huang S."/>
            <person name="Werner J."/>
            <person name="Xing P."/>
            <person name="Barbeyron T."/>
            <person name="Huettel B."/>
            <person name="Stueber K."/>
            <person name="Reinhardt R."/>
            <person name="Harder J."/>
            <person name="Gloeckner F.O."/>
            <person name="Amann R.I."/>
            <person name="Teeling H."/>
        </authorList>
    </citation>
    <scope>NUCLEOTIDE SEQUENCE [LARGE SCALE GENOMIC DNA]</scope>
    <source>
        <strain evidence="7">DSM 15362 / KCTC 12365 / LMG 23005 / KMM 3901</strain>
    </source>
</reference>
<protein>
    <recommendedName>
        <fullName evidence="1">peptide-methionine (S)-S-oxide reductase</fullName>
        <ecNumber evidence="1">1.8.4.11</ecNumber>
    </recommendedName>
</protein>
<evidence type="ECO:0000256" key="3">
    <source>
        <dbReference type="ARBA" id="ARBA00047806"/>
    </source>
</evidence>
<evidence type="ECO:0000256" key="2">
    <source>
        <dbReference type="ARBA" id="ARBA00023002"/>
    </source>
</evidence>
<name>T2KQF9_FORAG</name>
<organism evidence="6 7">
    <name type="scientific">Formosa agariphila (strain DSM 15362 / KCTC 12365 / LMG 23005 / KMM 3901 / M-2Alg 35-1)</name>
    <dbReference type="NCBI Taxonomy" id="1347342"/>
    <lineage>
        <taxon>Bacteria</taxon>
        <taxon>Pseudomonadati</taxon>
        <taxon>Bacteroidota</taxon>
        <taxon>Flavobacteriia</taxon>
        <taxon>Flavobacteriales</taxon>
        <taxon>Flavobacteriaceae</taxon>
        <taxon>Formosa</taxon>
    </lineage>
</organism>
<dbReference type="PANTHER" id="PTHR43774">
    <property type="entry name" value="PEPTIDE METHIONINE SULFOXIDE REDUCTASE"/>
    <property type="match status" value="1"/>
</dbReference>
<sequence length="175" mass="20632">MDLKTEDKIAFGGGCHWCTEAVFQSLKGVRLVEQGYVSSFNDNASFSEAVIVYYNPKEISEDILLEIHLHTHNSRSNHSMREKYRSAVYVFSEGQEHRLQNELNRFQNQFDNRLVTKIYWFNQFESSRESIRNYYLKNPEKPFCKRFINPRLSFLLEHYSGFIKPSFTTSPAINP</sequence>
<dbReference type="STRING" id="1347342.BN863_30260"/>
<dbReference type="EC" id="1.8.4.11" evidence="1"/>
<dbReference type="Proteomes" id="UP000016160">
    <property type="component" value="Chromosome"/>
</dbReference>
<dbReference type="eggNOG" id="COG0225">
    <property type="taxonomic scope" value="Bacteria"/>
</dbReference>
<dbReference type="RefSeq" id="WP_038532029.1">
    <property type="nucleotide sequence ID" value="NZ_HG315671.1"/>
</dbReference>
<dbReference type="GO" id="GO:0033744">
    <property type="term" value="F:L-methionine:thioredoxin-disulfide S-oxidoreductase activity"/>
    <property type="evidence" value="ECO:0007669"/>
    <property type="project" value="RHEA"/>
</dbReference>
<gene>
    <name evidence="6" type="ORF">BN863_30260</name>
</gene>
<evidence type="ECO:0000313" key="7">
    <source>
        <dbReference type="Proteomes" id="UP000016160"/>
    </source>
</evidence>
<dbReference type="GO" id="GO:0008113">
    <property type="term" value="F:peptide-methionine (S)-S-oxide reductase activity"/>
    <property type="evidence" value="ECO:0007669"/>
    <property type="project" value="UniProtKB-EC"/>
</dbReference>
<dbReference type="HOGENOM" id="CLU_031040_10_0_10"/>
<dbReference type="OrthoDB" id="4174719at2"/>
<dbReference type="Gene3D" id="3.30.1060.10">
    <property type="entry name" value="Peptide methionine sulphoxide reductase MsrA"/>
    <property type="match status" value="1"/>
</dbReference>
<dbReference type="AlphaFoldDB" id="T2KQF9"/>
<accession>T2KQF9</accession>
<dbReference type="EMBL" id="HG315671">
    <property type="protein sequence ID" value="CDF80738.1"/>
    <property type="molecule type" value="Genomic_DNA"/>
</dbReference>